<dbReference type="InterPro" id="IPR011042">
    <property type="entry name" value="6-blade_b-propeller_TolB-like"/>
</dbReference>
<dbReference type="SUPFAM" id="SSF53474">
    <property type="entry name" value="alpha/beta-Hydrolases"/>
    <property type="match status" value="1"/>
</dbReference>
<dbReference type="GO" id="GO:0004252">
    <property type="term" value="F:serine-type endopeptidase activity"/>
    <property type="evidence" value="ECO:0007669"/>
    <property type="project" value="TreeGrafter"/>
</dbReference>
<dbReference type="Gene3D" id="2.120.10.30">
    <property type="entry name" value="TolB, C-terminal domain"/>
    <property type="match status" value="1"/>
</dbReference>
<dbReference type="PANTHER" id="PTHR42776">
    <property type="entry name" value="SERINE PEPTIDASE S9 FAMILY MEMBER"/>
    <property type="match status" value="1"/>
</dbReference>
<evidence type="ECO:0000256" key="1">
    <source>
        <dbReference type="ARBA" id="ARBA00022801"/>
    </source>
</evidence>
<sequence length="946" mass="107892">MNKFRLLTLSCLLLSQAAVAQKKPLDHSVYDNWQSLGQTTISPSGGWVLYTVNAQEGDGYASIIEAGKRGREVIKIPRASSLKISEDEKYVTATIKPQFSETRQARIDKKKRADMPKDTLAIYHLEEDRLEKIPEITSFKVPGEIGNFIAYFKDIQRITASSAADTLTQDTTASDSTKAEGKKKGKPKKEKALVIHNLESGDTTQHFFIDSYFWNPTGDQIVYYRKAPKADSSANRDGLYIADLSKGSHKLISSGQAAYKSIVFDDNGQQLVFLSDKLEKDKKKNKPFQAFIYAPQLDSASLLISKDKAQVRDSWIISDQAALSFNQDGDLLYLGLRPKPLEKDTTLVDFEHAKVDIWHWNEDQLYTQQLANLSRERNKSYPAVFDIKGQTIRLLGDEDINSVSFNPSGNGPWALRFSDAGRRVQRQWLGYAPGDVSIVSIRDGQEKTLLRDFVGSSFLSPDALHSVYYDRLERQWFTIDHLSGDRTELTSGLDIPFYNEDHDSPSPPSHYGIAGWSKDGKGVYINDKYDIWYFSFDGKEKSSITSSKGRAQQVTYRYISTEHKDKRERRTSYLTKSQEILLSTFDHNSKLGGLSTLKVGKDKQPKNWMQGPYHISKLQADKAEKHYIFARETYKDSPDLYYSDGKEEQQLSHTNPQQEQYNWMEAELVHWTTPNGHSAEGILYKPEDFDESKQYPVIAYFYETMSHTLYQYQAPAPTPSRLNIPYFVSNDYLVFVPDIHYTDGHPGKSAEEYINSGMRMISERPYVDASKLAIQGQSWGGYQVAHLITRTDMYAAAWAGAPVVNMTSAYGGIRWDSGMNRQFQYEQTQSRIGKTLWEDLDLYLENSPLFHLDKVHTPVAIMHNDKDGAVPWYQGIEMFTALRRLGKPTWLLNYNGDAHNLMRRENRKDIQRRQAQFFDHFLKGKPAAPWIESGVPAINKGIDWGF</sequence>
<dbReference type="GO" id="GO:0006508">
    <property type="term" value="P:proteolysis"/>
    <property type="evidence" value="ECO:0007669"/>
    <property type="project" value="InterPro"/>
</dbReference>
<evidence type="ECO:0000256" key="3">
    <source>
        <dbReference type="SAM" id="SignalP"/>
    </source>
</evidence>
<dbReference type="InterPro" id="IPR001375">
    <property type="entry name" value="Peptidase_S9_cat"/>
</dbReference>
<dbReference type="Proteomes" id="UP000824156">
    <property type="component" value="Unassembled WGS sequence"/>
</dbReference>
<dbReference type="InterPro" id="IPR029058">
    <property type="entry name" value="AB_hydrolase_fold"/>
</dbReference>
<protein>
    <submittedName>
        <fullName evidence="5">Prolyl oligopeptidase family serine peptidase</fullName>
    </submittedName>
</protein>
<feature type="compositionally biased region" description="Polar residues" evidence="2">
    <location>
        <begin position="167"/>
        <end position="176"/>
    </location>
</feature>
<organism evidence="5 6">
    <name type="scientific">Candidatus Sphingobacterium stercoripullorum</name>
    <dbReference type="NCBI Taxonomy" id="2838759"/>
    <lineage>
        <taxon>Bacteria</taxon>
        <taxon>Pseudomonadati</taxon>
        <taxon>Bacteroidota</taxon>
        <taxon>Sphingobacteriia</taxon>
        <taxon>Sphingobacteriales</taxon>
        <taxon>Sphingobacteriaceae</taxon>
        <taxon>Sphingobacterium</taxon>
    </lineage>
</organism>
<name>A0A9D1WB25_9SPHI</name>
<proteinExistence type="predicted"/>
<evidence type="ECO:0000313" key="6">
    <source>
        <dbReference type="Proteomes" id="UP000824156"/>
    </source>
</evidence>
<dbReference type="EMBL" id="DXEZ01000340">
    <property type="protein sequence ID" value="HIX55773.1"/>
    <property type="molecule type" value="Genomic_DNA"/>
</dbReference>
<keyword evidence="3" id="KW-0732">Signal</keyword>
<evidence type="ECO:0000313" key="5">
    <source>
        <dbReference type="EMBL" id="HIX55773.1"/>
    </source>
</evidence>
<feature type="chain" id="PRO_5039007880" evidence="3">
    <location>
        <begin position="21"/>
        <end position="946"/>
    </location>
</feature>
<evidence type="ECO:0000256" key="2">
    <source>
        <dbReference type="SAM" id="MobiDB-lite"/>
    </source>
</evidence>
<dbReference type="SUPFAM" id="SSF82171">
    <property type="entry name" value="DPP6 N-terminal domain-like"/>
    <property type="match status" value="1"/>
</dbReference>
<accession>A0A9D1WB25</accession>
<feature type="signal peptide" evidence="3">
    <location>
        <begin position="1"/>
        <end position="20"/>
    </location>
</feature>
<reference evidence="5" key="2">
    <citation type="submission" date="2021-04" db="EMBL/GenBank/DDBJ databases">
        <authorList>
            <person name="Gilroy R."/>
        </authorList>
    </citation>
    <scope>NUCLEOTIDE SEQUENCE</scope>
    <source>
        <strain evidence="5">1719</strain>
    </source>
</reference>
<dbReference type="Gene3D" id="3.40.50.1820">
    <property type="entry name" value="alpha/beta hydrolase"/>
    <property type="match status" value="1"/>
</dbReference>
<dbReference type="PANTHER" id="PTHR42776:SF27">
    <property type="entry name" value="DIPEPTIDYL PEPTIDASE FAMILY MEMBER 6"/>
    <property type="match status" value="1"/>
</dbReference>
<keyword evidence="1" id="KW-0378">Hydrolase</keyword>
<reference evidence="5" key="1">
    <citation type="journal article" date="2021" name="PeerJ">
        <title>Extensive microbial diversity within the chicken gut microbiome revealed by metagenomics and culture.</title>
        <authorList>
            <person name="Gilroy R."/>
            <person name="Ravi A."/>
            <person name="Getino M."/>
            <person name="Pursley I."/>
            <person name="Horton D.L."/>
            <person name="Alikhan N.F."/>
            <person name="Baker D."/>
            <person name="Gharbi K."/>
            <person name="Hall N."/>
            <person name="Watson M."/>
            <person name="Adriaenssens E.M."/>
            <person name="Foster-Nyarko E."/>
            <person name="Jarju S."/>
            <person name="Secka A."/>
            <person name="Antonio M."/>
            <person name="Oren A."/>
            <person name="Chaudhuri R.R."/>
            <person name="La Ragione R."/>
            <person name="Hildebrand F."/>
            <person name="Pallen M.J."/>
        </authorList>
    </citation>
    <scope>NUCLEOTIDE SEQUENCE</scope>
    <source>
        <strain evidence="5">1719</strain>
    </source>
</reference>
<evidence type="ECO:0000259" key="4">
    <source>
        <dbReference type="Pfam" id="PF00326"/>
    </source>
</evidence>
<dbReference type="Pfam" id="PF00326">
    <property type="entry name" value="Peptidase_S9"/>
    <property type="match status" value="1"/>
</dbReference>
<feature type="region of interest" description="Disordered" evidence="2">
    <location>
        <begin position="167"/>
        <end position="190"/>
    </location>
</feature>
<comment type="caution">
    <text evidence="5">The sequence shown here is derived from an EMBL/GenBank/DDBJ whole genome shotgun (WGS) entry which is preliminary data.</text>
</comment>
<feature type="domain" description="Peptidase S9 prolyl oligopeptidase catalytic" evidence="4">
    <location>
        <begin position="756"/>
        <end position="923"/>
    </location>
</feature>
<dbReference type="AlphaFoldDB" id="A0A9D1WB25"/>
<gene>
    <name evidence="5" type="ORF">H9853_12190</name>
</gene>